<evidence type="ECO:0008006" key="3">
    <source>
        <dbReference type="Google" id="ProtNLM"/>
    </source>
</evidence>
<evidence type="ECO:0000313" key="2">
    <source>
        <dbReference type="Proteomes" id="UP000628669"/>
    </source>
</evidence>
<comment type="caution">
    <text evidence="1">The sequence shown here is derived from an EMBL/GenBank/DDBJ whole genome shotgun (WGS) entry which is preliminary data.</text>
</comment>
<evidence type="ECO:0000313" key="1">
    <source>
        <dbReference type="EMBL" id="MBK1896752.1"/>
    </source>
</evidence>
<reference evidence="2" key="1">
    <citation type="submission" date="2021-01" db="EMBL/GenBank/DDBJ databases">
        <title>Genome public.</title>
        <authorList>
            <person name="Liu C."/>
            <person name="Sun Q."/>
        </authorList>
    </citation>
    <scope>NUCLEOTIDE SEQUENCE [LARGE SCALE GENOMIC DNA]</scope>
    <source>
        <strain evidence="2">YIM B02567</strain>
    </source>
</reference>
<gene>
    <name evidence="1" type="ORF">JHL15_13375</name>
</gene>
<keyword evidence="2" id="KW-1185">Reference proteome</keyword>
<dbReference type="RefSeq" id="WP_200246470.1">
    <property type="nucleotide sequence ID" value="NZ_JAENHK010000010.1"/>
</dbReference>
<organism evidence="1 2">
    <name type="scientific">Chryseobacterium paridis</name>
    <dbReference type="NCBI Taxonomy" id="2800328"/>
    <lineage>
        <taxon>Bacteria</taxon>
        <taxon>Pseudomonadati</taxon>
        <taxon>Bacteroidota</taxon>
        <taxon>Flavobacteriia</taxon>
        <taxon>Flavobacteriales</taxon>
        <taxon>Weeksellaceae</taxon>
        <taxon>Chryseobacterium group</taxon>
        <taxon>Chryseobacterium</taxon>
    </lineage>
</organism>
<name>A0ABS1FWG3_9FLAO</name>
<sequence>MKHYLIASRLILAIILSSSTLIFSQKHDMVMDHPGVHGMILLGNETQYASHLPLFHTPHDYQVILKIKLDEPSALTYQKDRVVHPENSMYTLEPEKFVLPSIMNDITTFKANIYRGHFERGGELIIKDAQVEITKVLYFHKLNMDKSEGNPCDYILFGDQKQQFLAHQILNRPDFDELSKINIKNKTIATSLQNGEIAIVPSKAKKTEILSEKCSGHKDYKNINFNNPEIIYLEFDELK</sequence>
<dbReference type="Proteomes" id="UP000628669">
    <property type="component" value="Unassembled WGS sequence"/>
</dbReference>
<dbReference type="EMBL" id="JAENHK010000010">
    <property type="protein sequence ID" value="MBK1896752.1"/>
    <property type="molecule type" value="Genomic_DNA"/>
</dbReference>
<protein>
    <recommendedName>
        <fullName evidence="3">DUF4198 domain-containing protein</fullName>
    </recommendedName>
</protein>
<accession>A0ABS1FWG3</accession>
<proteinExistence type="predicted"/>